<evidence type="ECO:0000256" key="5">
    <source>
        <dbReference type="ARBA" id="ARBA00022989"/>
    </source>
</evidence>
<evidence type="ECO:0000256" key="1">
    <source>
        <dbReference type="ARBA" id="ARBA00004651"/>
    </source>
</evidence>
<gene>
    <name evidence="9" type="ordered locus">Rsph17025_1216</name>
</gene>
<evidence type="ECO:0000256" key="3">
    <source>
        <dbReference type="ARBA" id="ARBA00022475"/>
    </source>
</evidence>
<feature type="domain" description="MgtC/SapB/SrpB/YhiD N-terminal" evidence="8">
    <location>
        <begin position="18"/>
        <end position="145"/>
    </location>
</feature>
<keyword evidence="5 7" id="KW-1133">Transmembrane helix</keyword>
<dbReference type="InterPro" id="IPR049177">
    <property type="entry name" value="MgtC_SapB_SrpB_YhiD_N"/>
</dbReference>
<evidence type="ECO:0000313" key="9">
    <source>
        <dbReference type="EMBL" id="ABP70117.1"/>
    </source>
</evidence>
<dbReference type="STRING" id="349102.Rsph17025_1216"/>
<comment type="subcellular location">
    <subcellularLocation>
        <location evidence="7">Cell inner membrane</location>
        <topology evidence="7">Multi-pass membrane protein</topology>
    </subcellularLocation>
    <subcellularLocation>
        <location evidence="1">Cell membrane</location>
        <topology evidence="1">Multi-pass membrane protein</topology>
    </subcellularLocation>
</comment>
<evidence type="ECO:0000256" key="7">
    <source>
        <dbReference type="RuleBase" id="RU365041"/>
    </source>
</evidence>
<feature type="transmembrane region" description="Helical" evidence="7">
    <location>
        <begin position="13"/>
        <end position="30"/>
    </location>
</feature>
<evidence type="ECO:0000256" key="2">
    <source>
        <dbReference type="ARBA" id="ARBA00009298"/>
    </source>
</evidence>
<feature type="transmembrane region" description="Helical" evidence="7">
    <location>
        <begin position="42"/>
        <end position="60"/>
    </location>
</feature>
<sequence length="250" mass="27044">MVQLLQDFLAQDLVLPMFSSLLTGLLIGFDREMRGKPAGLRTHALVCFAATVLTLAAARQAEWTVSFLGDTQIVADPARMAHGILTGIGFLGAGVIFREGASVHGLTTAASLWVTSAIGIVYGVGMYWLAVAATVATLVVLVALRLFYAALPVRTEVRLRVTVRLGSRFDARRLTEILRSEGLEVGPVSRSLSRPSERLRLSTATHARREAVLDRLARALTDEEDVLSFDIMPVEDPAGRPLPDPQAERG</sequence>
<dbReference type="GO" id="GO:0005886">
    <property type="term" value="C:plasma membrane"/>
    <property type="evidence" value="ECO:0007669"/>
    <property type="project" value="UniProtKB-SubCell"/>
</dbReference>
<dbReference type="HOGENOM" id="CLU_079292_0_2_5"/>
<feature type="transmembrane region" description="Helical" evidence="7">
    <location>
        <begin position="104"/>
        <end position="122"/>
    </location>
</feature>
<accession>A4WRV3</accession>
<dbReference type="EMBL" id="CP000661">
    <property type="protein sequence ID" value="ABP70117.1"/>
    <property type="molecule type" value="Genomic_DNA"/>
</dbReference>
<feature type="transmembrane region" description="Helical" evidence="7">
    <location>
        <begin position="128"/>
        <end position="151"/>
    </location>
</feature>
<name>A4WRV3_CERS5</name>
<feature type="transmembrane region" description="Helical" evidence="7">
    <location>
        <begin position="80"/>
        <end position="97"/>
    </location>
</feature>
<reference evidence="9" key="1">
    <citation type="submission" date="2007-04" db="EMBL/GenBank/DDBJ databases">
        <title>Complete sequence of chromosome of Rhodobacter sphaeroides ATCC 17025.</title>
        <authorList>
            <consortium name="US DOE Joint Genome Institute"/>
            <person name="Copeland A."/>
            <person name="Lucas S."/>
            <person name="Lapidus A."/>
            <person name="Barry K."/>
            <person name="Detter J.C."/>
            <person name="Glavina del Rio T."/>
            <person name="Hammon N."/>
            <person name="Israni S."/>
            <person name="Dalin E."/>
            <person name="Tice H."/>
            <person name="Pitluck S."/>
            <person name="Chertkov O."/>
            <person name="Brettin T."/>
            <person name="Bruce D."/>
            <person name="Han C."/>
            <person name="Schmutz J."/>
            <person name="Larimer F."/>
            <person name="Land M."/>
            <person name="Hauser L."/>
            <person name="Kyrpides N."/>
            <person name="Kim E."/>
            <person name="Richardson P."/>
            <person name="Mackenzie C."/>
            <person name="Choudhary M."/>
            <person name="Donohue T.J."/>
            <person name="Kaplan S."/>
        </authorList>
    </citation>
    <scope>NUCLEOTIDE SEQUENCE [LARGE SCALE GENOMIC DNA]</scope>
    <source>
        <strain evidence="9">ATCC 17025</strain>
    </source>
</reference>
<evidence type="ECO:0000256" key="4">
    <source>
        <dbReference type="ARBA" id="ARBA00022692"/>
    </source>
</evidence>
<comment type="similarity">
    <text evidence="2 7">Belongs to the MgtC/SapB family.</text>
</comment>
<dbReference type="AlphaFoldDB" id="A4WRV3"/>
<keyword evidence="3" id="KW-1003">Cell membrane</keyword>
<proteinExistence type="inferred from homology"/>
<evidence type="ECO:0000256" key="6">
    <source>
        <dbReference type="ARBA" id="ARBA00023136"/>
    </source>
</evidence>
<dbReference type="eggNOG" id="COG1285">
    <property type="taxonomic scope" value="Bacteria"/>
</dbReference>
<organism evidence="9">
    <name type="scientific">Cereibacter sphaeroides (strain ATCC 17025 / ATH 2.4.3)</name>
    <name type="common">Rhodobacter sphaeroides</name>
    <dbReference type="NCBI Taxonomy" id="349102"/>
    <lineage>
        <taxon>Bacteria</taxon>
        <taxon>Pseudomonadati</taxon>
        <taxon>Pseudomonadota</taxon>
        <taxon>Alphaproteobacteria</taxon>
        <taxon>Rhodobacterales</taxon>
        <taxon>Paracoccaceae</taxon>
        <taxon>Cereibacter</taxon>
    </lineage>
</organism>
<protein>
    <recommendedName>
        <fullName evidence="7">Protein MgtC</fullName>
    </recommendedName>
</protein>
<keyword evidence="6 7" id="KW-0472">Membrane</keyword>
<evidence type="ECO:0000259" key="8">
    <source>
        <dbReference type="Pfam" id="PF02308"/>
    </source>
</evidence>
<dbReference type="KEGG" id="rsq:Rsph17025_1216"/>
<dbReference type="PRINTS" id="PR01837">
    <property type="entry name" value="MGTCSAPBPROT"/>
</dbReference>
<dbReference type="BioCyc" id="RSPH349102:G1G8M-1244-MONOMER"/>
<keyword evidence="4 7" id="KW-0812">Transmembrane</keyword>
<keyword evidence="7" id="KW-0997">Cell inner membrane</keyword>
<dbReference type="Pfam" id="PF02308">
    <property type="entry name" value="MgtC"/>
    <property type="match status" value="1"/>
</dbReference>
<dbReference type="PANTHER" id="PTHR33778:SF1">
    <property type="entry name" value="MAGNESIUM TRANSPORTER YHID-RELATED"/>
    <property type="match status" value="1"/>
</dbReference>
<dbReference type="InterPro" id="IPR003416">
    <property type="entry name" value="MgtC/SapB/SrpB/YhiD_fam"/>
</dbReference>
<dbReference type="PANTHER" id="PTHR33778">
    <property type="entry name" value="PROTEIN MGTC"/>
    <property type="match status" value="1"/>
</dbReference>